<dbReference type="GO" id="GO:0004518">
    <property type="term" value="F:nuclease activity"/>
    <property type="evidence" value="ECO:0007669"/>
    <property type="project" value="InterPro"/>
</dbReference>
<gene>
    <name evidence="2" type="ORF">DF168_00876</name>
</gene>
<evidence type="ECO:0000313" key="2">
    <source>
        <dbReference type="EMBL" id="AWT59682.1"/>
    </source>
</evidence>
<dbReference type="AlphaFoldDB" id="A0A2Z4APK6"/>
<dbReference type="Gene3D" id="3.10.690.10">
    <property type="entry name" value="Bifunctional nuclease domain"/>
    <property type="match status" value="1"/>
</dbReference>
<name>A0A2Z4APK6_9BACT</name>
<dbReference type="PANTHER" id="PTHR15160">
    <property type="entry name" value="VON HIPPEL-LINDAU PROTEIN"/>
    <property type="match status" value="1"/>
</dbReference>
<dbReference type="InterPro" id="IPR036104">
    <property type="entry name" value="BFN_sf"/>
</dbReference>
<proteinExistence type="predicted"/>
<reference evidence="2 3" key="1">
    <citation type="submission" date="2018-06" db="EMBL/GenBank/DDBJ databases">
        <title>Draft Genome Sequence of a Novel Marine Bacterium Related to the Verrucomicrobia.</title>
        <authorList>
            <person name="Vosseberg J."/>
            <person name="Martijn J."/>
            <person name="Ettema T.J.G."/>
        </authorList>
    </citation>
    <scope>NUCLEOTIDE SEQUENCE [LARGE SCALE GENOMIC DNA]</scope>
    <source>
        <strain evidence="2">TARA_B100001123</strain>
    </source>
</reference>
<protein>
    <recommendedName>
        <fullName evidence="1">BFN domain-containing protein</fullName>
    </recommendedName>
</protein>
<dbReference type="PANTHER" id="PTHR15160:SF1">
    <property type="entry name" value="VON HIPPEL-LINDAU DISEASE TUMOR SUPPRESSOR"/>
    <property type="match status" value="1"/>
</dbReference>
<organism evidence="2 3">
    <name type="scientific">Candidatus Moanibacter tarae</name>
    <dbReference type="NCBI Taxonomy" id="2200854"/>
    <lineage>
        <taxon>Bacteria</taxon>
        <taxon>Pseudomonadati</taxon>
        <taxon>Verrucomicrobiota</taxon>
        <taxon>Opitutia</taxon>
        <taxon>Puniceicoccales</taxon>
        <taxon>Puniceicoccales incertae sedis</taxon>
        <taxon>Candidatus Moanibacter</taxon>
    </lineage>
</organism>
<accession>A0A2Z4APK6</accession>
<evidence type="ECO:0000313" key="3">
    <source>
        <dbReference type="Proteomes" id="UP000247465"/>
    </source>
</evidence>
<dbReference type="Proteomes" id="UP000247465">
    <property type="component" value="Chromosome"/>
</dbReference>
<dbReference type="InterPro" id="IPR003729">
    <property type="entry name" value="Bi_nuclease_dom"/>
</dbReference>
<dbReference type="SUPFAM" id="SSF103256">
    <property type="entry name" value="Hypothetical protein TM0160"/>
    <property type="match status" value="1"/>
</dbReference>
<evidence type="ECO:0000259" key="1">
    <source>
        <dbReference type="PROSITE" id="PS51658"/>
    </source>
</evidence>
<dbReference type="KEGG" id="mtar:DF168_00876"/>
<dbReference type="PROSITE" id="PS51658">
    <property type="entry name" value="BFN"/>
    <property type="match status" value="1"/>
</dbReference>
<dbReference type="Pfam" id="PF02577">
    <property type="entry name" value="BFN_dom"/>
    <property type="match status" value="1"/>
</dbReference>
<feature type="domain" description="BFN" evidence="1">
    <location>
        <begin position="5"/>
        <end position="136"/>
    </location>
</feature>
<dbReference type="EMBL" id="CP029803">
    <property type="protein sequence ID" value="AWT59682.1"/>
    <property type="molecule type" value="Genomic_DNA"/>
</dbReference>
<sequence length="147" mass="16539">MKNDTVEATIKAVVPVPNGYAIFLGPREKTIMIHVDLFIGNAITMAINEEKKERPLTHDLIVSMFQGLGIELERIVISEMSNDTFFARIILRMENELGCKFLEIDARPSDSLVLALQRKRPILVAKNVLDGTEDMTQILEKISKQDG</sequence>